<sequence length="326" mass="34922">MKKHIIVITTGGTIAMKKDPETGGLVPAVSGEDLAAAVPGLSDWADVSVVEFSNVPSGWMSAEKMFDLSHLIDKLSEEGKADGFVVTHGTDTLEETAFFLDMSLKTEKPVCVTGAMRGASELSADGPENILSAVRTAADDMSKGMGVLVCLQDRIYAAKDVTKSHTTNPDTFRDLNYGPLGAVYGKEIIYGRRPMPHARLHPETIEPNVWLISAWSGMDGEIVKCAGKAGVKGVVIDGLGCGNVPPLCRKEILALRKQGIPVVLTTRVPSGSVMQEYSYEGSALSMKESGIILGGDLSGWKARLLLVLALGETNENERLQEIFEKM</sequence>
<dbReference type="InterPro" id="IPR027474">
    <property type="entry name" value="L-asparaginase_N"/>
</dbReference>
<dbReference type="FunFam" id="3.40.50.1170:FF:000001">
    <property type="entry name" value="L-asparaginase 2"/>
    <property type="match status" value="1"/>
</dbReference>
<evidence type="ECO:0000256" key="5">
    <source>
        <dbReference type="PIRSR" id="PIRSR001220-1"/>
    </source>
</evidence>
<dbReference type="Gene3D" id="3.40.50.1170">
    <property type="entry name" value="L-asparaginase, N-terminal domain"/>
    <property type="match status" value="1"/>
</dbReference>
<dbReference type="Gene3D" id="3.40.50.40">
    <property type="match status" value="1"/>
</dbReference>
<feature type="domain" description="Asparaginase/glutaminase C-terminal" evidence="10">
    <location>
        <begin position="208"/>
        <end position="323"/>
    </location>
</feature>
<evidence type="ECO:0000256" key="8">
    <source>
        <dbReference type="PROSITE-ProRule" id="PRU10100"/>
    </source>
</evidence>
<dbReference type="PRINTS" id="PR00139">
    <property type="entry name" value="ASNGLNASE"/>
</dbReference>
<evidence type="ECO:0000256" key="7">
    <source>
        <dbReference type="PROSITE-ProRule" id="PRU10099"/>
    </source>
</evidence>
<organism evidence="11 12">
    <name type="scientific">Dialister hominis</name>
    <dbReference type="NCBI Taxonomy" id="2582419"/>
    <lineage>
        <taxon>Bacteria</taxon>
        <taxon>Bacillati</taxon>
        <taxon>Bacillota</taxon>
        <taxon>Negativicutes</taxon>
        <taxon>Veillonellales</taxon>
        <taxon>Veillonellaceae</taxon>
        <taxon>Dialister</taxon>
    </lineage>
</organism>
<evidence type="ECO:0000313" key="11">
    <source>
        <dbReference type="EMBL" id="BBK25416.1"/>
    </source>
</evidence>
<evidence type="ECO:0000256" key="3">
    <source>
        <dbReference type="ARBA" id="ARBA00022801"/>
    </source>
</evidence>
<evidence type="ECO:0000259" key="9">
    <source>
        <dbReference type="Pfam" id="PF00710"/>
    </source>
</evidence>
<dbReference type="PIRSF" id="PIRSF500176">
    <property type="entry name" value="L_ASNase"/>
    <property type="match status" value="1"/>
</dbReference>
<dbReference type="PROSITE" id="PS51732">
    <property type="entry name" value="ASN_GLN_ASE_3"/>
    <property type="match status" value="1"/>
</dbReference>
<dbReference type="InterPro" id="IPR027475">
    <property type="entry name" value="Asparaginase/glutaminase_AS2"/>
</dbReference>
<dbReference type="PANTHER" id="PTHR11707">
    <property type="entry name" value="L-ASPARAGINASE"/>
    <property type="match status" value="1"/>
</dbReference>
<feature type="binding site" evidence="6">
    <location>
        <begin position="90"/>
        <end position="91"/>
    </location>
    <ligand>
        <name>substrate</name>
    </ligand>
</feature>
<dbReference type="InterPro" id="IPR006034">
    <property type="entry name" value="Asparaginase/glutaminase-like"/>
</dbReference>
<dbReference type="EMBL" id="AP019697">
    <property type="protein sequence ID" value="BBK25416.1"/>
    <property type="molecule type" value="Genomic_DNA"/>
</dbReference>
<proteinExistence type="inferred from homology"/>
<dbReference type="InterPro" id="IPR027473">
    <property type="entry name" value="L-asparaginase_C"/>
</dbReference>
<dbReference type="GO" id="GO:0004067">
    <property type="term" value="F:asparaginase activity"/>
    <property type="evidence" value="ECO:0007669"/>
    <property type="project" value="UniProtKB-UniRule"/>
</dbReference>
<dbReference type="GO" id="GO:0006528">
    <property type="term" value="P:asparagine metabolic process"/>
    <property type="evidence" value="ECO:0007669"/>
    <property type="project" value="InterPro"/>
</dbReference>
<evidence type="ECO:0000256" key="1">
    <source>
        <dbReference type="ARBA" id="ARBA00010518"/>
    </source>
</evidence>
<dbReference type="CDD" id="cd08964">
    <property type="entry name" value="L-asparaginase_II"/>
    <property type="match status" value="1"/>
</dbReference>
<name>A0A8D5A315_9FIRM</name>
<evidence type="ECO:0000313" key="12">
    <source>
        <dbReference type="Proteomes" id="UP000320585"/>
    </source>
</evidence>
<dbReference type="InterPro" id="IPR020827">
    <property type="entry name" value="Asparaginase/glutaminase_AS1"/>
</dbReference>
<feature type="active site" description="O-isoaspartyl threonine intermediate" evidence="5">
    <location>
        <position position="13"/>
    </location>
</feature>
<dbReference type="Proteomes" id="UP000320585">
    <property type="component" value="Chromosome"/>
</dbReference>
<comment type="catalytic activity">
    <reaction evidence="4">
        <text>L-asparagine + H2O = L-aspartate + NH4(+)</text>
        <dbReference type="Rhea" id="RHEA:21016"/>
        <dbReference type="ChEBI" id="CHEBI:15377"/>
        <dbReference type="ChEBI" id="CHEBI:28938"/>
        <dbReference type="ChEBI" id="CHEBI:29991"/>
        <dbReference type="ChEBI" id="CHEBI:58048"/>
        <dbReference type="EC" id="3.5.1.1"/>
    </reaction>
</comment>
<dbReference type="Pfam" id="PF17763">
    <property type="entry name" value="Asparaginase_C"/>
    <property type="match status" value="1"/>
</dbReference>
<dbReference type="EC" id="3.5.1.1" evidence="2"/>
<evidence type="ECO:0000256" key="4">
    <source>
        <dbReference type="ARBA" id="ARBA00049366"/>
    </source>
</evidence>
<accession>A0A8D5A315</accession>
<dbReference type="GeneID" id="92716580"/>
<dbReference type="InterPro" id="IPR036152">
    <property type="entry name" value="Asp/glu_Ase-like_sf"/>
</dbReference>
<feature type="active site" evidence="8">
    <location>
        <position position="90"/>
    </location>
</feature>
<dbReference type="Pfam" id="PF00710">
    <property type="entry name" value="Asparaginase"/>
    <property type="match status" value="1"/>
</dbReference>
<dbReference type="PROSITE" id="PS00144">
    <property type="entry name" value="ASN_GLN_ASE_1"/>
    <property type="match status" value="1"/>
</dbReference>
<dbReference type="InterPro" id="IPR037152">
    <property type="entry name" value="L-asparaginase_N_sf"/>
</dbReference>
<evidence type="ECO:0000259" key="10">
    <source>
        <dbReference type="Pfam" id="PF17763"/>
    </source>
</evidence>
<dbReference type="KEGG" id="dho:Dia5BBH33_13510"/>
<comment type="similarity">
    <text evidence="1">Belongs to the asparaginase 1 family.</text>
</comment>
<keyword evidence="3" id="KW-0378">Hydrolase</keyword>
<dbReference type="OrthoDB" id="9788068at2"/>
<dbReference type="InterPro" id="IPR004550">
    <property type="entry name" value="AsnASE_II"/>
</dbReference>
<dbReference type="RefSeq" id="WP_108850775.1">
    <property type="nucleotide sequence ID" value="NZ_AP019697.1"/>
</dbReference>
<dbReference type="InterPro" id="IPR040919">
    <property type="entry name" value="Asparaginase_C"/>
</dbReference>
<evidence type="ECO:0000256" key="2">
    <source>
        <dbReference type="ARBA" id="ARBA00012920"/>
    </source>
</evidence>
<evidence type="ECO:0000256" key="6">
    <source>
        <dbReference type="PIRSR" id="PIRSR001220-2"/>
    </source>
</evidence>
<protein>
    <recommendedName>
        <fullName evidence="2">asparaginase</fullName>
        <ecNumber evidence="2">3.5.1.1</ecNumber>
    </recommendedName>
</protein>
<dbReference type="SUPFAM" id="SSF53774">
    <property type="entry name" value="Glutaminase/Asparaginase"/>
    <property type="match status" value="1"/>
</dbReference>
<dbReference type="PROSITE" id="PS00917">
    <property type="entry name" value="ASN_GLN_ASE_2"/>
    <property type="match status" value="1"/>
</dbReference>
<dbReference type="PANTHER" id="PTHR11707:SF28">
    <property type="entry name" value="60 KDA LYSOPHOSPHOLIPASE"/>
    <property type="match status" value="1"/>
</dbReference>
<gene>
    <name evidence="11" type="ORF">Dia5BBH33_13510</name>
</gene>
<dbReference type="AlphaFoldDB" id="A0A8D5A315"/>
<feature type="active site" evidence="7">
    <location>
        <position position="13"/>
    </location>
</feature>
<feature type="domain" description="L-asparaginase N-terminal" evidence="9">
    <location>
        <begin position="4"/>
        <end position="193"/>
    </location>
</feature>
<dbReference type="SFLD" id="SFLDS00057">
    <property type="entry name" value="Glutaminase/Asparaginase"/>
    <property type="match status" value="1"/>
</dbReference>
<reference evidence="12" key="1">
    <citation type="submission" date="2019-05" db="EMBL/GenBank/DDBJ databases">
        <title>Complete genome sequencing of Dialister sp. strain 5BBH33.</title>
        <authorList>
            <person name="Sakamoto M."/>
            <person name="Murakami T."/>
            <person name="Mori H."/>
        </authorList>
    </citation>
    <scope>NUCLEOTIDE SEQUENCE [LARGE SCALE GENOMIC DNA]</scope>
    <source>
        <strain evidence="12">5BBH33</strain>
    </source>
</reference>
<feature type="binding site" evidence="6">
    <location>
        <position position="57"/>
    </location>
    <ligand>
        <name>substrate</name>
    </ligand>
</feature>
<dbReference type="PIRSF" id="PIRSF001220">
    <property type="entry name" value="L-ASNase_gatD"/>
    <property type="match status" value="1"/>
</dbReference>
<dbReference type="SMART" id="SM00870">
    <property type="entry name" value="Asparaginase"/>
    <property type="match status" value="1"/>
</dbReference>
<keyword evidence="12" id="KW-1185">Reference proteome</keyword>